<gene>
    <name evidence="1" type="ORF">XENOCAPTIV_026187</name>
</gene>
<dbReference type="EMBL" id="JAHRIN010056880">
    <property type="protein sequence ID" value="MEQ2211090.1"/>
    <property type="molecule type" value="Genomic_DNA"/>
</dbReference>
<protein>
    <submittedName>
        <fullName evidence="1">Uncharacterized protein</fullName>
    </submittedName>
</protein>
<comment type="caution">
    <text evidence="1">The sequence shown here is derived from an EMBL/GenBank/DDBJ whole genome shotgun (WGS) entry which is preliminary data.</text>
</comment>
<evidence type="ECO:0000313" key="1">
    <source>
        <dbReference type="EMBL" id="MEQ2211090.1"/>
    </source>
</evidence>
<keyword evidence="2" id="KW-1185">Reference proteome</keyword>
<reference evidence="1 2" key="1">
    <citation type="submission" date="2021-06" db="EMBL/GenBank/DDBJ databases">
        <authorList>
            <person name="Palmer J.M."/>
        </authorList>
    </citation>
    <scope>NUCLEOTIDE SEQUENCE [LARGE SCALE GENOMIC DNA]</scope>
    <source>
        <strain evidence="1 2">XC_2019</strain>
        <tissue evidence="1">Muscle</tissue>
    </source>
</reference>
<organism evidence="1 2">
    <name type="scientific">Xenoophorus captivus</name>
    <dbReference type="NCBI Taxonomy" id="1517983"/>
    <lineage>
        <taxon>Eukaryota</taxon>
        <taxon>Metazoa</taxon>
        <taxon>Chordata</taxon>
        <taxon>Craniata</taxon>
        <taxon>Vertebrata</taxon>
        <taxon>Euteleostomi</taxon>
        <taxon>Actinopterygii</taxon>
        <taxon>Neopterygii</taxon>
        <taxon>Teleostei</taxon>
        <taxon>Neoteleostei</taxon>
        <taxon>Acanthomorphata</taxon>
        <taxon>Ovalentaria</taxon>
        <taxon>Atherinomorphae</taxon>
        <taxon>Cyprinodontiformes</taxon>
        <taxon>Goodeidae</taxon>
        <taxon>Xenoophorus</taxon>
    </lineage>
</organism>
<name>A0ABV0RSD2_9TELE</name>
<dbReference type="Proteomes" id="UP001434883">
    <property type="component" value="Unassembled WGS sequence"/>
</dbReference>
<evidence type="ECO:0000313" key="2">
    <source>
        <dbReference type="Proteomes" id="UP001434883"/>
    </source>
</evidence>
<proteinExistence type="predicted"/>
<sequence length="143" mass="15961">MVAGCCDRCFTSSLIRRGYKRSLLPALRCQSVNQLWLPQCSDPIPARFLVAELTCMNTRLLRTEVPGWQWADSSFLKLSCDRTLLTLHHVHLPSRCARTHQAVPSSSSSWIKPSDPTHSSLAVHHLIPCKDSLPSQTLSSPIV</sequence>
<accession>A0ABV0RSD2</accession>